<keyword evidence="3" id="KW-1185">Reference proteome</keyword>
<dbReference type="Proteomes" id="UP000095287">
    <property type="component" value="Unplaced"/>
</dbReference>
<feature type="compositionally biased region" description="Basic and acidic residues" evidence="1">
    <location>
        <begin position="1"/>
        <end position="16"/>
    </location>
</feature>
<reference evidence="4" key="1">
    <citation type="submission" date="2016-11" db="UniProtKB">
        <authorList>
            <consortium name="WormBaseParasite"/>
        </authorList>
    </citation>
    <scope>IDENTIFICATION</scope>
</reference>
<evidence type="ECO:0000256" key="1">
    <source>
        <dbReference type="SAM" id="MobiDB-lite"/>
    </source>
</evidence>
<dbReference type="PANTHER" id="PTHR10492">
    <property type="match status" value="1"/>
</dbReference>
<dbReference type="WBParaSite" id="L893_g10686.t1">
    <property type="protein sequence ID" value="L893_g10686.t1"/>
    <property type="gene ID" value="L893_g10686"/>
</dbReference>
<protein>
    <submittedName>
        <fullName evidence="4">Helitron_like_N domain-containing protein</fullName>
    </submittedName>
</protein>
<proteinExistence type="predicted"/>
<dbReference type="AlphaFoldDB" id="A0A1I7XY80"/>
<evidence type="ECO:0000313" key="3">
    <source>
        <dbReference type="Proteomes" id="UP000095287"/>
    </source>
</evidence>
<feature type="region of interest" description="Disordered" evidence="1">
    <location>
        <begin position="1"/>
        <end position="27"/>
    </location>
</feature>
<name>A0A1I7XY80_9BILA</name>
<evidence type="ECO:0000313" key="4">
    <source>
        <dbReference type="WBParaSite" id="L893_g10686.t1"/>
    </source>
</evidence>
<dbReference type="InterPro" id="IPR025476">
    <property type="entry name" value="Helitron_helicase-like"/>
</dbReference>
<dbReference type="Pfam" id="PF14214">
    <property type="entry name" value="Helitron_like_N"/>
    <property type="match status" value="1"/>
</dbReference>
<sequence>MCNQVERHEMDYKRGVQDGNGNPDEETRKDLRQTLAKDLITALEKKLEPGQVLGKVYMSPKDWKGSRAYMQTKYADFKAIVSQKGKVTWFLTFTGNPAWPEIQRSLCNTRRKGTYIHNPNVMNRVFMAKVFMAKYNELLKDIHERNVLGKEDDPRTPEGVDQYIKAEIPEEPSEDDHSESAKQQRRLRQYVLEKMVHTCDSRCLTATGDTKKKARQTCQKHFPKPFSPFTVLGDHGPPLYMRRQPAPEGVAITDDNRHLYGSRHVKKLRSGEVIVQDNRHVVPYNPYILLKYNAHANLEYVGSAKCLEYIFKYVMKGHDRAYVKVTAKCLEYIFKYVMKGHDRAYVKVTDYRGVPVTDNQGRQVVNYDEIEHSFSVRYMAAPEALYRINGYPIVKLSHTVEKLYVHTPGGTTVVYDEKEIMDAAQAQATEGEKKTPLTQFFALCAEDEEARKLRFPEVPLHYRFDASKDKKKWIKRKYNKDIVVRVG</sequence>
<organism evidence="3 4">
    <name type="scientific">Steinernema glaseri</name>
    <dbReference type="NCBI Taxonomy" id="37863"/>
    <lineage>
        <taxon>Eukaryota</taxon>
        <taxon>Metazoa</taxon>
        <taxon>Ecdysozoa</taxon>
        <taxon>Nematoda</taxon>
        <taxon>Chromadorea</taxon>
        <taxon>Rhabditida</taxon>
        <taxon>Tylenchina</taxon>
        <taxon>Panagrolaimomorpha</taxon>
        <taxon>Strongyloidoidea</taxon>
        <taxon>Steinernematidae</taxon>
        <taxon>Steinernema</taxon>
    </lineage>
</organism>
<feature type="domain" description="Helitron helicase-like" evidence="2">
    <location>
        <begin position="28"/>
        <end position="150"/>
    </location>
</feature>
<dbReference type="PANTHER" id="PTHR10492:SF101">
    <property type="entry name" value="ATP-DEPENDENT DNA HELICASE"/>
    <property type="match status" value="1"/>
</dbReference>
<evidence type="ECO:0000259" key="2">
    <source>
        <dbReference type="Pfam" id="PF14214"/>
    </source>
</evidence>
<accession>A0A1I7XY80</accession>